<sequence length="128" mass="13920">MNRNFIFVSLLATLSTVNTIPHQLYNRTNTFGPCSKAPPETVLLNVVLSPDPVIAGKNDTFTIDAKFNVEVTTSTKVYTECPVLPGTEMTAKVPVPVPATLPKTNYNFKVSIVNLSNNDVIGCSCVCW</sequence>
<dbReference type="VEuPathDB" id="FungiDB:RhiirFUN_020944"/>
<feature type="signal peptide" evidence="1">
    <location>
        <begin position="1"/>
        <end position="19"/>
    </location>
</feature>
<gene>
    <name evidence="3" type="ORF">CHRIB12_LOCUS12403</name>
</gene>
<name>A0A916E841_9GLOM</name>
<reference evidence="3" key="1">
    <citation type="submission" date="2020-05" db="EMBL/GenBank/DDBJ databases">
        <authorList>
            <person name="Rincon C."/>
            <person name="Sanders R I."/>
            <person name="Robbins C."/>
            <person name="Chaturvedi A."/>
        </authorList>
    </citation>
    <scope>NUCLEOTIDE SEQUENCE</scope>
    <source>
        <strain evidence="3">CHB12</strain>
    </source>
</reference>
<feature type="domain" description="MD-2-related lipid-recognition" evidence="2">
    <location>
        <begin position="79"/>
        <end position="123"/>
    </location>
</feature>
<evidence type="ECO:0000256" key="1">
    <source>
        <dbReference type="SAM" id="SignalP"/>
    </source>
</evidence>
<organism evidence="3 4">
    <name type="scientific">Rhizophagus irregularis</name>
    <dbReference type="NCBI Taxonomy" id="588596"/>
    <lineage>
        <taxon>Eukaryota</taxon>
        <taxon>Fungi</taxon>
        <taxon>Fungi incertae sedis</taxon>
        <taxon>Mucoromycota</taxon>
        <taxon>Glomeromycotina</taxon>
        <taxon>Glomeromycetes</taxon>
        <taxon>Glomerales</taxon>
        <taxon>Glomeraceae</taxon>
        <taxon>Rhizophagus</taxon>
    </lineage>
</organism>
<evidence type="ECO:0000313" key="3">
    <source>
        <dbReference type="EMBL" id="CAB5369967.1"/>
    </source>
</evidence>
<dbReference type="OrthoDB" id="2322425at2759"/>
<evidence type="ECO:0000313" key="4">
    <source>
        <dbReference type="Proteomes" id="UP000684084"/>
    </source>
</evidence>
<dbReference type="Proteomes" id="UP000684084">
    <property type="component" value="Unassembled WGS sequence"/>
</dbReference>
<dbReference type="AlphaFoldDB" id="A0A916E841"/>
<dbReference type="EMBL" id="CAGKOT010000027">
    <property type="protein sequence ID" value="CAB5369967.1"/>
    <property type="molecule type" value="Genomic_DNA"/>
</dbReference>
<evidence type="ECO:0000259" key="2">
    <source>
        <dbReference type="Pfam" id="PF02221"/>
    </source>
</evidence>
<protein>
    <recommendedName>
        <fullName evidence="2">MD-2-related lipid-recognition domain-containing protein</fullName>
    </recommendedName>
</protein>
<feature type="chain" id="PRO_5037780240" description="MD-2-related lipid-recognition domain-containing protein" evidence="1">
    <location>
        <begin position="20"/>
        <end position="128"/>
    </location>
</feature>
<proteinExistence type="predicted"/>
<dbReference type="InterPro" id="IPR003172">
    <property type="entry name" value="ML_dom"/>
</dbReference>
<comment type="caution">
    <text evidence="3">The sequence shown here is derived from an EMBL/GenBank/DDBJ whole genome shotgun (WGS) entry which is preliminary data.</text>
</comment>
<dbReference type="Pfam" id="PF02221">
    <property type="entry name" value="E1_DerP2_DerF2"/>
    <property type="match status" value="1"/>
</dbReference>
<accession>A0A916E841</accession>
<keyword evidence="1" id="KW-0732">Signal</keyword>